<sequence length="59" mass="6868">MGSLLIKPVQRIMKYPLLLAELWNATPSDHPDNRPLQEALTTVKIINININEFKRRKDI</sequence>
<keyword evidence="3" id="KW-1185">Reference proteome</keyword>
<proteinExistence type="predicted"/>
<dbReference type="SUPFAM" id="SSF48065">
    <property type="entry name" value="DBL homology domain (DH-domain)"/>
    <property type="match status" value="1"/>
</dbReference>
<evidence type="ECO:0000259" key="1">
    <source>
        <dbReference type="PROSITE" id="PS50010"/>
    </source>
</evidence>
<dbReference type="Pfam" id="PF00621">
    <property type="entry name" value="RhoGEF"/>
    <property type="match status" value="1"/>
</dbReference>
<dbReference type="Proteomes" id="UP001529510">
    <property type="component" value="Unassembled WGS sequence"/>
</dbReference>
<dbReference type="AlphaFoldDB" id="A0ABD0S3I9"/>
<dbReference type="PROSITE" id="PS50010">
    <property type="entry name" value="DH_2"/>
    <property type="match status" value="1"/>
</dbReference>
<dbReference type="PANTHER" id="PTHR22834:SF17">
    <property type="entry name" value="RHO GUANINE NUCLEOTIDE EXCHANGE FACTOR 38"/>
    <property type="match status" value="1"/>
</dbReference>
<gene>
    <name evidence="2" type="ORF">M9458_002615</name>
</gene>
<protein>
    <recommendedName>
        <fullName evidence="1">DH domain-containing protein</fullName>
    </recommendedName>
</protein>
<dbReference type="PROSITE" id="PS00741">
    <property type="entry name" value="DH_1"/>
    <property type="match status" value="1"/>
</dbReference>
<dbReference type="PANTHER" id="PTHR22834">
    <property type="entry name" value="NUCLEAR FUSION PROTEIN FUS2"/>
    <property type="match status" value="1"/>
</dbReference>
<dbReference type="InterPro" id="IPR000219">
    <property type="entry name" value="DH_dom"/>
</dbReference>
<feature type="domain" description="DH" evidence="1">
    <location>
        <begin position="1"/>
        <end position="53"/>
    </location>
</feature>
<reference evidence="2 3" key="1">
    <citation type="submission" date="2024-05" db="EMBL/GenBank/DDBJ databases">
        <title>Genome sequencing and assembly of Indian major carp, Cirrhinus mrigala (Hamilton, 1822).</title>
        <authorList>
            <person name="Mohindra V."/>
            <person name="Chowdhury L.M."/>
            <person name="Lal K."/>
            <person name="Jena J.K."/>
        </authorList>
    </citation>
    <scope>NUCLEOTIDE SEQUENCE [LARGE SCALE GENOMIC DNA]</scope>
    <source>
        <strain evidence="2">CM1030</strain>
        <tissue evidence="2">Blood</tissue>
    </source>
</reference>
<dbReference type="InterPro" id="IPR035899">
    <property type="entry name" value="DBL_dom_sf"/>
</dbReference>
<dbReference type="InterPro" id="IPR051492">
    <property type="entry name" value="Dynamin-Rho_GEF"/>
</dbReference>
<dbReference type="EMBL" id="JAMKFB020000001">
    <property type="protein sequence ID" value="KAL0204597.1"/>
    <property type="molecule type" value="Genomic_DNA"/>
</dbReference>
<evidence type="ECO:0000313" key="3">
    <source>
        <dbReference type="Proteomes" id="UP001529510"/>
    </source>
</evidence>
<feature type="non-terminal residue" evidence="2">
    <location>
        <position position="59"/>
    </location>
</feature>
<evidence type="ECO:0000313" key="2">
    <source>
        <dbReference type="EMBL" id="KAL0204597.1"/>
    </source>
</evidence>
<accession>A0ABD0S3I9</accession>
<dbReference type="InterPro" id="IPR001331">
    <property type="entry name" value="GDS_CDC24_CS"/>
</dbReference>
<name>A0ABD0S3I9_CIRMR</name>
<dbReference type="Gene3D" id="1.20.900.10">
    <property type="entry name" value="Dbl homology (DH) domain"/>
    <property type="match status" value="1"/>
</dbReference>
<comment type="caution">
    <text evidence="2">The sequence shown here is derived from an EMBL/GenBank/DDBJ whole genome shotgun (WGS) entry which is preliminary data.</text>
</comment>
<organism evidence="2 3">
    <name type="scientific">Cirrhinus mrigala</name>
    <name type="common">Mrigala</name>
    <dbReference type="NCBI Taxonomy" id="683832"/>
    <lineage>
        <taxon>Eukaryota</taxon>
        <taxon>Metazoa</taxon>
        <taxon>Chordata</taxon>
        <taxon>Craniata</taxon>
        <taxon>Vertebrata</taxon>
        <taxon>Euteleostomi</taxon>
        <taxon>Actinopterygii</taxon>
        <taxon>Neopterygii</taxon>
        <taxon>Teleostei</taxon>
        <taxon>Ostariophysi</taxon>
        <taxon>Cypriniformes</taxon>
        <taxon>Cyprinidae</taxon>
        <taxon>Labeoninae</taxon>
        <taxon>Labeonini</taxon>
        <taxon>Cirrhinus</taxon>
    </lineage>
</organism>